<evidence type="ECO:0000313" key="5">
    <source>
        <dbReference type="EMBL" id="RWS09579.1"/>
    </source>
</evidence>
<sequence length="514" mass="59365">MITPAFSVAQDFGFLYVHIKAPFAKIGDTEIDFFEKQFRFFSKPYFLRLSLPANVVQNGNETVTWDADSNTFCVKLPKLNEGEHFEDLDMITKLLTVSDDMKMKTFLAPKVEVSDSCEKNDCECDEEEYDWHFEQKQWTESDQLSLNGEKYGFANNYTGVFARFGEELHSLVDIRDPEKKTILERRAERIATETAQFSDDHYLADLYEQQELILNLISFRPFWEKEKCNDEFTEDEVFRLKNLPKKQFMIDRNTKYHLLLGLVDILFAFAFETRVTEEEFNVESGWTITKLSSTLSWFEIHDSLKDAVIASLRRSLCYPLYRNWDLSIKVLNDVATIIDRGKRVVLKCFLHIHKILNESGDSRYIFNDLYITDYCVWLQAVKAATFESLAAALKRVEVTKECLNLDLTLLEKASLLALEEKNNADKDEAVCRLSNIHISQKNDRNKVDEEDSSSFTSTDSNESSNSSSNSSAELDSDDYDSDTENSSDLSGESSSENTDMDLNTDACKRYERSR</sequence>
<evidence type="ECO:0000313" key="7">
    <source>
        <dbReference type="EMBL" id="RWS09670.1"/>
    </source>
</evidence>
<dbReference type="InterPro" id="IPR008978">
    <property type="entry name" value="HSP20-like_chaperone"/>
</dbReference>
<dbReference type="GO" id="GO:0051082">
    <property type="term" value="F:unfolded protein binding"/>
    <property type="evidence" value="ECO:0007669"/>
    <property type="project" value="TreeGrafter"/>
</dbReference>
<dbReference type="EMBL" id="NCKU01002392">
    <property type="protein sequence ID" value="RWS09670.1"/>
    <property type="molecule type" value="Genomic_DNA"/>
</dbReference>
<gene>
    <name evidence="7" type="ORF">B4U79_00894</name>
    <name evidence="8" type="ORF">B4U79_03741</name>
    <name evidence="5" type="ORF">B4U79_10025</name>
    <name evidence="6" type="ORF">B4U79_13440</name>
</gene>
<keyword evidence="9" id="KW-1185">Reference proteome</keyword>
<reference evidence="7 9" key="1">
    <citation type="journal article" date="2018" name="Gigascience">
        <title>Genomes of trombidid mites reveal novel predicted allergens and laterally-transferred genes associated with secondary metabolism.</title>
        <authorList>
            <person name="Dong X."/>
            <person name="Chaisiri K."/>
            <person name="Xia D."/>
            <person name="Armstrong S.D."/>
            <person name="Fang Y."/>
            <person name="Donnelly M.J."/>
            <person name="Kadowaki T."/>
            <person name="McGarry J.W."/>
            <person name="Darby A.C."/>
            <person name="Makepeace B.L."/>
        </authorList>
    </citation>
    <scope>NUCLEOTIDE SEQUENCE [LARGE SCALE GENOMIC DNA]</scope>
    <source>
        <strain evidence="7">UoL-WK</strain>
    </source>
</reference>
<dbReference type="Proteomes" id="UP000285301">
    <property type="component" value="Unassembled WGS sequence"/>
</dbReference>
<dbReference type="EMBL" id="NCKU01001817">
    <property type="protein sequence ID" value="RWS11167.1"/>
    <property type="molecule type" value="Genomic_DNA"/>
</dbReference>
<dbReference type="EMBL" id="NCKU01002442">
    <property type="protein sequence ID" value="RWS09582.1"/>
    <property type="molecule type" value="Genomic_DNA"/>
</dbReference>
<evidence type="ECO:0000256" key="1">
    <source>
        <dbReference type="ARBA" id="ARBA00005607"/>
    </source>
</evidence>
<comment type="similarity">
    <text evidence="1">Belongs to the SHQ1 family.</text>
</comment>
<dbReference type="GO" id="GO:0005737">
    <property type="term" value="C:cytoplasm"/>
    <property type="evidence" value="ECO:0007669"/>
    <property type="project" value="TreeGrafter"/>
</dbReference>
<dbReference type="InterPro" id="IPR039742">
    <property type="entry name" value="Shq1"/>
</dbReference>
<feature type="compositionally biased region" description="Low complexity" evidence="3">
    <location>
        <begin position="453"/>
        <end position="473"/>
    </location>
</feature>
<dbReference type="PANTHER" id="PTHR12967:SF0">
    <property type="entry name" value="PROTEIN SHQ1 HOMOLOG"/>
    <property type="match status" value="1"/>
</dbReference>
<evidence type="ECO:0000259" key="4">
    <source>
        <dbReference type="PROSITE" id="PS51203"/>
    </source>
</evidence>
<feature type="domain" description="CS" evidence="4">
    <location>
        <begin position="1"/>
        <end position="89"/>
    </location>
</feature>
<organism evidence="7 9">
    <name type="scientific">Dinothrombium tinctorium</name>
    <dbReference type="NCBI Taxonomy" id="1965070"/>
    <lineage>
        <taxon>Eukaryota</taxon>
        <taxon>Metazoa</taxon>
        <taxon>Ecdysozoa</taxon>
        <taxon>Arthropoda</taxon>
        <taxon>Chelicerata</taxon>
        <taxon>Arachnida</taxon>
        <taxon>Acari</taxon>
        <taxon>Acariformes</taxon>
        <taxon>Trombidiformes</taxon>
        <taxon>Prostigmata</taxon>
        <taxon>Anystina</taxon>
        <taxon>Parasitengona</taxon>
        <taxon>Trombidioidea</taxon>
        <taxon>Trombidiidae</taxon>
        <taxon>Dinothrombium</taxon>
    </lineage>
</organism>
<feature type="compositionally biased region" description="Acidic residues" evidence="3">
    <location>
        <begin position="474"/>
        <end position="485"/>
    </location>
</feature>
<evidence type="ECO:0000256" key="2">
    <source>
        <dbReference type="ARBA" id="ARBA00013750"/>
    </source>
</evidence>
<evidence type="ECO:0000313" key="9">
    <source>
        <dbReference type="Proteomes" id="UP000285301"/>
    </source>
</evidence>
<reference evidence="7" key="2">
    <citation type="submission" date="2018-11" db="EMBL/GenBank/DDBJ databases">
        <title>Trombidioid mite genomics.</title>
        <authorList>
            <person name="Dong X."/>
        </authorList>
    </citation>
    <scope>NUCLEOTIDE SEQUENCE</scope>
    <source>
        <strain evidence="7">UoL-WK</strain>
    </source>
</reference>
<dbReference type="Pfam" id="PF21413">
    <property type="entry name" value="SHQ1-like_CS"/>
    <property type="match status" value="1"/>
</dbReference>
<dbReference type="SUPFAM" id="SSF49764">
    <property type="entry name" value="HSP20-like chaperones"/>
    <property type="match status" value="1"/>
</dbReference>
<proteinExistence type="inferred from homology"/>
<dbReference type="GO" id="GO:0005654">
    <property type="term" value="C:nucleoplasm"/>
    <property type="evidence" value="ECO:0007669"/>
    <property type="project" value="TreeGrafter"/>
</dbReference>
<dbReference type="GO" id="GO:0000493">
    <property type="term" value="P:box H/ACA snoRNP assembly"/>
    <property type="evidence" value="ECO:0007669"/>
    <property type="project" value="InterPro"/>
</dbReference>
<feature type="compositionally biased region" description="Low complexity" evidence="3">
    <location>
        <begin position="486"/>
        <end position="496"/>
    </location>
</feature>
<dbReference type="AlphaFoldDB" id="A0A3S3PHD3"/>
<dbReference type="InterPro" id="IPR048696">
    <property type="entry name" value="SHQ1-like_CS"/>
</dbReference>
<evidence type="ECO:0000256" key="3">
    <source>
        <dbReference type="SAM" id="MobiDB-lite"/>
    </source>
</evidence>
<evidence type="ECO:0000313" key="8">
    <source>
        <dbReference type="EMBL" id="RWS11167.1"/>
    </source>
</evidence>
<feature type="region of interest" description="Disordered" evidence="3">
    <location>
        <begin position="442"/>
        <end position="514"/>
    </location>
</feature>
<protein>
    <recommendedName>
        <fullName evidence="2">Protein SHQ1 homolog</fullName>
    </recommendedName>
</protein>
<dbReference type="Pfam" id="PF04925">
    <property type="entry name" value="SHQ1"/>
    <property type="match status" value="1"/>
</dbReference>
<accession>A0A3S3PHD3</accession>
<name>A0A3S3PHD3_9ACAR</name>
<dbReference type="PANTHER" id="PTHR12967">
    <property type="entry name" value="PROTEIN SHQ1 HOMOLOG"/>
    <property type="match status" value="1"/>
</dbReference>
<dbReference type="EMBL" id="NCKU01002443">
    <property type="protein sequence ID" value="RWS09579.1"/>
    <property type="molecule type" value="Genomic_DNA"/>
</dbReference>
<dbReference type="STRING" id="1965070.A0A3S3PHD3"/>
<dbReference type="InterPro" id="IPR007052">
    <property type="entry name" value="CS_dom"/>
</dbReference>
<dbReference type="OrthoDB" id="73639at2759"/>
<evidence type="ECO:0000313" key="6">
    <source>
        <dbReference type="EMBL" id="RWS09582.1"/>
    </source>
</evidence>
<dbReference type="PROSITE" id="PS51203">
    <property type="entry name" value="CS"/>
    <property type="match status" value="1"/>
</dbReference>
<dbReference type="Gene3D" id="2.60.40.790">
    <property type="match status" value="1"/>
</dbReference>
<comment type="caution">
    <text evidence="7">The sequence shown here is derived from an EMBL/GenBank/DDBJ whole genome shotgun (WGS) entry which is preliminary data.</text>
</comment>
<dbReference type="InterPro" id="IPR007009">
    <property type="entry name" value="Shq1_C"/>
</dbReference>